<dbReference type="AlphaFoldDB" id="A0AAN9PHP6"/>
<feature type="chain" id="PRO_5042842425" description="Secreted protein" evidence="1">
    <location>
        <begin position="24"/>
        <end position="87"/>
    </location>
</feature>
<evidence type="ECO:0000256" key="1">
    <source>
        <dbReference type="SAM" id="SignalP"/>
    </source>
</evidence>
<keyword evidence="3" id="KW-1185">Reference proteome</keyword>
<accession>A0AAN9PHP6</accession>
<name>A0AAN9PHP6_CANGL</name>
<evidence type="ECO:0008006" key="4">
    <source>
        <dbReference type="Google" id="ProtNLM"/>
    </source>
</evidence>
<keyword evidence="1" id="KW-0732">Signal</keyword>
<protein>
    <recommendedName>
        <fullName evidence="4">Secreted protein</fullName>
    </recommendedName>
</protein>
<dbReference type="Proteomes" id="UP001367508">
    <property type="component" value="Unassembled WGS sequence"/>
</dbReference>
<sequence length="87" mass="9955">MVFFVAVQGVGLLLDMLRLLCSSFLDIFGTVLEPCSEMFLLVSTQIWILNNEPQYWGLITSTSPHVLRMDLLAVERVAQKQYIRHTP</sequence>
<organism evidence="2 3">
    <name type="scientific">Canavalia gladiata</name>
    <name type="common">Sword bean</name>
    <name type="synonym">Dolichos gladiatus</name>
    <dbReference type="NCBI Taxonomy" id="3824"/>
    <lineage>
        <taxon>Eukaryota</taxon>
        <taxon>Viridiplantae</taxon>
        <taxon>Streptophyta</taxon>
        <taxon>Embryophyta</taxon>
        <taxon>Tracheophyta</taxon>
        <taxon>Spermatophyta</taxon>
        <taxon>Magnoliopsida</taxon>
        <taxon>eudicotyledons</taxon>
        <taxon>Gunneridae</taxon>
        <taxon>Pentapetalae</taxon>
        <taxon>rosids</taxon>
        <taxon>fabids</taxon>
        <taxon>Fabales</taxon>
        <taxon>Fabaceae</taxon>
        <taxon>Papilionoideae</taxon>
        <taxon>50 kb inversion clade</taxon>
        <taxon>NPAAA clade</taxon>
        <taxon>indigoferoid/millettioid clade</taxon>
        <taxon>Phaseoleae</taxon>
        <taxon>Canavalia</taxon>
    </lineage>
</organism>
<comment type="caution">
    <text evidence="2">The sequence shown here is derived from an EMBL/GenBank/DDBJ whole genome shotgun (WGS) entry which is preliminary data.</text>
</comment>
<proteinExistence type="predicted"/>
<gene>
    <name evidence="2" type="ORF">VNO77_47310</name>
</gene>
<evidence type="ECO:0000313" key="3">
    <source>
        <dbReference type="Proteomes" id="UP001367508"/>
    </source>
</evidence>
<feature type="signal peptide" evidence="1">
    <location>
        <begin position="1"/>
        <end position="23"/>
    </location>
</feature>
<reference evidence="2 3" key="1">
    <citation type="submission" date="2024-01" db="EMBL/GenBank/DDBJ databases">
        <title>The genomes of 5 underutilized Papilionoideae crops provide insights into root nodulation and disease resistanc.</title>
        <authorList>
            <person name="Jiang F."/>
        </authorList>
    </citation>
    <scope>NUCLEOTIDE SEQUENCE [LARGE SCALE GENOMIC DNA]</scope>
    <source>
        <strain evidence="2">LVBAO_FW01</strain>
        <tissue evidence="2">Leaves</tissue>
    </source>
</reference>
<evidence type="ECO:0000313" key="2">
    <source>
        <dbReference type="EMBL" id="KAK7298024.1"/>
    </source>
</evidence>
<dbReference type="EMBL" id="JAYMYQ010000035">
    <property type="protein sequence ID" value="KAK7298024.1"/>
    <property type="molecule type" value="Genomic_DNA"/>
</dbReference>